<dbReference type="InterPro" id="IPR029068">
    <property type="entry name" value="Glyas_Bleomycin-R_OHBP_Dase"/>
</dbReference>
<evidence type="ECO:0000313" key="2">
    <source>
        <dbReference type="EMBL" id="URZ11321.1"/>
    </source>
</evidence>
<evidence type="ECO:0000256" key="1">
    <source>
        <dbReference type="ARBA" id="ARBA00022723"/>
    </source>
</evidence>
<keyword evidence="1" id="KW-0479">Metal-binding</keyword>
<dbReference type="EMBL" id="CP096983">
    <property type="protein sequence ID" value="URZ11321.1"/>
    <property type="molecule type" value="Genomic_DNA"/>
</dbReference>
<dbReference type="PROSITE" id="PS51819">
    <property type="entry name" value="VOC"/>
    <property type="match status" value="1"/>
</dbReference>
<dbReference type="GO" id="GO:0046872">
    <property type="term" value="F:metal ion binding"/>
    <property type="evidence" value="ECO:0007669"/>
    <property type="project" value="UniProtKB-KW"/>
</dbReference>
<organism evidence="2 3">
    <name type="scientific">Clostridium felsineum</name>
    <dbReference type="NCBI Taxonomy" id="36839"/>
    <lineage>
        <taxon>Bacteria</taxon>
        <taxon>Bacillati</taxon>
        <taxon>Bacillota</taxon>
        <taxon>Clostridia</taxon>
        <taxon>Eubacteriales</taxon>
        <taxon>Clostridiaceae</taxon>
        <taxon>Clostridium</taxon>
    </lineage>
</organism>
<sequence>MKVHHIGYAVKCIDKALEKFKKLGYTEETEVVKDDIREVYIKFIINDGYRVELIAPSGENSPINKTIKKGSTPYHICYEVDDIYTSIEEMSKMGYTLFKEVQIAPAIDNRKVAFLFSRDTGLVELLEK</sequence>
<dbReference type="GO" id="GO:0004493">
    <property type="term" value="F:methylmalonyl-CoA epimerase activity"/>
    <property type="evidence" value="ECO:0007669"/>
    <property type="project" value="TreeGrafter"/>
</dbReference>
<accession>A0A1S8L8W5</accession>
<dbReference type="GO" id="GO:0046491">
    <property type="term" value="P:L-methylmalonyl-CoA metabolic process"/>
    <property type="evidence" value="ECO:0007669"/>
    <property type="project" value="TreeGrafter"/>
</dbReference>
<keyword evidence="3" id="KW-1185">Reference proteome</keyword>
<dbReference type="Proteomes" id="UP000190951">
    <property type="component" value="Chromosome"/>
</dbReference>
<dbReference type="AlphaFoldDB" id="A0A1S8L8W5"/>
<dbReference type="KEGG" id="crw:CROST_020380"/>
<dbReference type="Gene3D" id="3.10.180.10">
    <property type="entry name" value="2,3-Dihydroxybiphenyl 1,2-Dioxygenase, domain 1"/>
    <property type="match status" value="1"/>
</dbReference>
<proteinExistence type="predicted"/>
<dbReference type="SUPFAM" id="SSF54593">
    <property type="entry name" value="Glyoxalase/Bleomycin resistance protein/Dihydroxybiphenyl dioxygenase"/>
    <property type="match status" value="1"/>
</dbReference>
<dbReference type="PANTHER" id="PTHR43048:SF3">
    <property type="entry name" value="METHYLMALONYL-COA EPIMERASE, MITOCHONDRIAL"/>
    <property type="match status" value="1"/>
</dbReference>
<evidence type="ECO:0000313" key="3">
    <source>
        <dbReference type="Proteomes" id="UP000190951"/>
    </source>
</evidence>
<dbReference type="PANTHER" id="PTHR43048">
    <property type="entry name" value="METHYLMALONYL-COA EPIMERASE"/>
    <property type="match status" value="1"/>
</dbReference>
<dbReference type="InterPro" id="IPR037523">
    <property type="entry name" value="VOC_core"/>
</dbReference>
<dbReference type="InterPro" id="IPR051785">
    <property type="entry name" value="MMCE/EMCE_epimerase"/>
</dbReference>
<dbReference type="RefSeq" id="WP_077835012.1">
    <property type="nucleotide sequence ID" value="NZ_CP096983.1"/>
</dbReference>
<gene>
    <name evidence="2" type="ORF">CROST_020380</name>
</gene>
<name>A0A1S8L8W5_9CLOT</name>
<protein>
    <submittedName>
        <fullName evidence="2">Uncharacterized protein</fullName>
    </submittedName>
</protein>
<reference evidence="2 3" key="1">
    <citation type="submission" date="2022-04" db="EMBL/GenBank/DDBJ databases">
        <title>Genome sequence of C. roseum typestrain.</title>
        <authorList>
            <person name="Poehlein A."/>
            <person name="Schoch T."/>
            <person name="Duerre P."/>
            <person name="Daniel R."/>
        </authorList>
    </citation>
    <scope>NUCLEOTIDE SEQUENCE [LARGE SCALE GENOMIC DNA]</scope>
    <source>
        <strain evidence="2 3">DSM 7320</strain>
    </source>
</reference>
<dbReference type="Pfam" id="PF13669">
    <property type="entry name" value="Glyoxalase_4"/>
    <property type="match status" value="1"/>
</dbReference>
<dbReference type="STRING" id="84029.CROST_16310"/>